<evidence type="ECO:0000313" key="3">
    <source>
        <dbReference type="Proteomes" id="UP000029713"/>
    </source>
</evidence>
<dbReference type="Proteomes" id="UP000029713">
    <property type="component" value="Unassembled WGS sequence"/>
</dbReference>
<proteinExistence type="predicted"/>
<feature type="compositionally biased region" description="Basic and acidic residues" evidence="1">
    <location>
        <begin position="15"/>
        <end position="26"/>
    </location>
</feature>
<feature type="compositionally biased region" description="Basic and acidic residues" evidence="1">
    <location>
        <begin position="78"/>
        <end position="114"/>
    </location>
</feature>
<dbReference type="AlphaFoldDB" id="A0A098Y8H7"/>
<dbReference type="EMBL" id="JPMX01000060">
    <property type="protein sequence ID" value="KGH46026.1"/>
    <property type="molecule type" value="Genomic_DNA"/>
</dbReference>
<evidence type="ECO:0000313" key="2">
    <source>
        <dbReference type="EMBL" id="KGH46026.1"/>
    </source>
</evidence>
<reference evidence="2 3" key="1">
    <citation type="submission" date="2014-07" db="EMBL/GenBank/DDBJ databases">
        <title>Biosystematic studies on Modestobacter strains isolated from extreme hyper-arid desert soil and from historic building.</title>
        <authorList>
            <person name="Bukarasam K."/>
            <person name="Bull A."/>
            <person name="Girard G."/>
            <person name="van Wezel G."/>
            <person name="Goodfellow M."/>
        </authorList>
    </citation>
    <scope>NUCLEOTIDE SEQUENCE [LARGE SCALE GENOMIC DNA]</scope>
    <source>
        <strain evidence="2 3">KNN45-2b</strain>
    </source>
</reference>
<sequence length="114" mass="12476">MIRRGCRLGEPVLGRQERQDDGRPDPAGHGAHPRAGDDAVQERLLDRRHRTTGQLPGHREPGEHGVRRALGRPGRRAGRGEPVDGGRAVDRAQHRAHHGDAEGAADLAHRVVDR</sequence>
<organism evidence="2 3">
    <name type="scientific">Modestobacter caceresii</name>
    <dbReference type="NCBI Taxonomy" id="1522368"/>
    <lineage>
        <taxon>Bacteria</taxon>
        <taxon>Bacillati</taxon>
        <taxon>Actinomycetota</taxon>
        <taxon>Actinomycetes</taxon>
        <taxon>Geodermatophilales</taxon>
        <taxon>Geodermatophilaceae</taxon>
        <taxon>Modestobacter</taxon>
    </lineage>
</organism>
<gene>
    <name evidence="2" type="ORF">IN07_13870</name>
</gene>
<evidence type="ECO:0000256" key="1">
    <source>
        <dbReference type="SAM" id="MobiDB-lite"/>
    </source>
</evidence>
<protein>
    <submittedName>
        <fullName evidence="2">Uncharacterized protein</fullName>
    </submittedName>
</protein>
<feature type="compositionally biased region" description="Basic and acidic residues" evidence="1">
    <location>
        <begin position="57"/>
        <end position="66"/>
    </location>
</feature>
<name>A0A098Y8H7_9ACTN</name>
<feature type="compositionally biased region" description="Basic residues" evidence="1">
    <location>
        <begin position="67"/>
        <end position="77"/>
    </location>
</feature>
<keyword evidence="3" id="KW-1185">Reference proteome</keyword>
<feature type="region of interest" description="Disordered" evidence="1">
    <location>
        <begin position="1"/>
        <end position="114"/>
    </location>
</feature>
<comment type="caution">
    <text evidence="2">The sequence shown here is derived from an EMBL/GenBank/DDBJ whole genome shotgun (WGS) entry which is preliminary data.</text>
</comment>
<accession>A0A098Y8H7</accession>
<feature type="compositionally biased region" description="Basic and acidic residues" evidence="1">
    <location>
        <begin position="34"/>
        <end position="45"/>
    </location>
</feature>